<evidence type="ECO:0000313" key="1">
    <source>
        <dbReference type="EMBL" id="KAJ9591983.1"/>
    </source>
</evidence>
<dbReference type="AlphaFoldDB" id="A0AAD8A5X7"/>
<gene>
    <name evidence="1" type="ORF">L9F63_001495</name>
</gene>
<reference evidence="1" key="1">
    <citation type="journal article" date="2023" name="IScience">
        <title>Live-bearing cockroach genome reveals convergent evolutionary mechanisms linked to viviparity in insects and beyond.</title>
        <authorList>
            <person name="Fouks B."/>
            <person name="Harrison M.C."/>
            <person name="Mikhailova A.A."/>
            <person name="Marchal E."/>
            <person name="English S."/>
            <person name="Carruthers M."/>
            <person name="Jennings E.C."/>
            <person name="Chiamaka E.L."/>
            <person name="Frigard R.A."/>
            <person name="Pippel M."/>
            <person name="Attardo G.M."/>
            <person name="Benoit J.B."/>
            <person name="Bornberg-Bauer E."/>
            <person name="Tobe S.S."/>
        </authorList>
    </citation>
    <scope>NUCLEOTIDE SEQUENCE</scope>
    <source>
        <strain evidence="1">Stay&amp;Tobe</strain>
    </source>
</reference>
<sequence>PVAPIATTPPPAMPYVTAAQFQLSRKSTREGRRFFVAKTTTVLSTDTLARQCSGFVMAGREGDS</sequence>
<reference evidence="1" key="2">
    <citation type="submission" date="2023-05" db="EMBL/GenBank/DDBJ databases">
        <authorList>
            <person name="Fouks B."/>
        </authorList>
    </citation>
    <scope>NUCLEOTIDE SEQUENCE</scope>
    <source>
        <strain evidence="1">Stay&amp;Tobe</strain>
        <tissue evidence="1">Testes</tissue>
    </source>
</reference>
<feature type="non-terminal residue" evidence="1">
    <location>
        <position position="64"/>
    </location>
</feature>
<feature type="non-terminal residue" evidence="1">
    <location>
        <position position="1"/>
    </location>
</feature>
<protein>
    <submittedName>
        <fullName evidence="1">Uncharacterized protein</fullName>
    </submittedName>
</protein>
<keyword evidence="2" id="KW-1185">Reference proteome</keyword>
<dbReference type="Proteomes" id="UP001233999">
    <property type="component" value="Unassembled WGS sequence"/>
</dbReference>
<evidence type="ECO:0000313" key="2">
    <source>
        <dbReference type="Proteomes" id="UP001233999"/>
    </source>
</evidence>
<comment type="caution">
    <text evidence="1">The sequence shown here is derived from an EMBL/GenBank/DDBJ whole genome shotgun (WGS) entry which is preliminary data.</text>
</comment>
<name>A0AAD8A5X7_DIPPU</name>
<organism evidence="1 2">
    <name type="scientific">Diploptera punctata</name>
    <name type="common">Pacific beetle cockroach</name>
    <dbReference type="NCBI Taxonomy" id="6984"/>
    <lineage>
        <taxon>Eukaryota</taxon>
        <taxon>Metazoa</taxon>
        <taxon>Ecdysozoa</taxon>
        <taxon>Arthropoda</taxon>
        <taxon>Hexapoda</taxon>
        <taxon>Insecta</taxon>
        <taxon>Pterygota</taxon>
        <taxon>Neoptera</taxon>
        <taxon>Polyneoptera</taxon>
        <taxon>Dictyoptera</taxon>
        <taxon>Blattodea</taxon>
        <taxon>Blaberoidea</taxon>
        <taxon>Blaberidae</taxon>
        <taxon>Diplopterinae</taxon>
        <taxon>Diploptera</taxon>
    </lineage>
</organism>
<accession>A0AAD8A5X7</accession>
<proteinExistence type="predicted"/>
<dbReference type="EMBL" id="JASPKZ010003851">
    <property type="protein sequence ID" value="KAJ9591983.1"/>
    <property type="molecule type" value="Genomic_DNA"/>
</dbReference>